<organism evidence="2 3">
    <name type="scientific">Candidatus Protochlamydia naegleriophila</name>
    <dbReference type="NCBI Taxonomy" id="389348"/>
    <lineage>
        <taxon>Bacteria</taxon>
        <taxon>Pseudomonadati</taxon>
        <taxon>Chlamydiota</taxon>
        <taxon>Chlamydiia</taxon>
        <taxon>Parachlamydiales</taxon>
        <taxon>Parachlamydiaceae</taxon>
        <taxon>Candidatus Protochlamydia</taxon>
    </lineage>
</organism>
<name>A0A0U5J8C1_9BACT</name>
<reference evidence="3" key="1">
    <citation type="submission" date="2015-09" db="EMBL/GenBank/DDBJ databases">
        <authorList>
            <person name="Bertelli C."/>
        </authorList>
    </citation>
    <scope>NUCLEOTIDE SEQUENCE [LARGE SCALE GENOMIC DNA]</scope>
    <source>
        <strain evidence="3">KNic</strain>
    </source>
</reference>
<accession>A0A0U5J8C1</accession>
<proteinExistence type="predicted"/>
<evidence type="ECO:0000256" key="1">
    <source>
        <dbReference type="SAM" id="Phobius"/>
    </source>
</evidence>
<dbReference type="Proteomes" id="UP000069902">
    <property type="component" value="Chromosome cPNK"/>
</dbReference>
<gene>
    <name evidence="2" type="ORF">PNK_0023</name>
</gene>
<evidence type="ECO:0000313" key="2">
    <source>
        <dbReference type="EMBL" id="CUI15662.1"/>
    </source>
</evidence>
<keyword evidence="1" id="KW-0472">Membrane</keyword>
<keyword evidence="3" id="KW-1185">Reference proteome</keyword>
<protein>
    <submittedName>
        <fullName evidence="2">Conserved putative membrane protein</fullName>
    </submittedName>
</protein>
<dbReference type="EMBL" id="LN879502">
    <property type="protein sequence ID" value="CUI15662.1"/>
    <property type="molecule type" value="Genomic_DNA"/>
</dbReference>
<dbReference type="PATRIC" id="fig|389348.3.peg.26"/>
<dbReference type="AlphaFoldDB" id="A0A0U5J8C1"/>
<keyword evidence="1" id="KW-0812">Transmembrane</keyword>
<sequence length="47" mass="5477">MLFWTLISSIAASLTGLAIYVYYSRQGQFEDSESIKYQLFHEENPDN</sequence>
<dbReference type="KEGG" id="pnl:PNK_0023"/>
<evidence type="ECO:0000313" key="3">
    <source>
        <dbReference type="Proteomes" id="UP000069902"/>
    </source>
</evidence>
<keyword evidence="1" id="KW-1133">Transmembrane helix</keyword>
<dbReference type="RefSeq" id="WP_158021644.1">
    <property type="nucleotide sequence ID" value="NZ_LN879502.1"/>
</dbReference>
<feature type="transmembrane region" description="Helical" evidence="1">
    <location>
        <begin position="6"/>
        <end position="23"/>
    </location>
</feature>
<dbReference type="STRING" id="389348.PNK_0023"/>
<dbReference type="InParanoid" id="A0A0U5J8C1"/>